<accession>A0AAF0C2U3</accession>
<dbReference type="InterPro" id="IPR049031">
    <property type="entry name" value="T2SSK_SAM-like_1st"/>
</dbReference>
<keyword evidence="3" id="KW-1185">Reference proteome</keyword>
<reference evidence="2 3" key="1">
    <citation type="journal article" date="2015" name="Genome Announc.">
        <title>Draft Genome Sequences of Marine Isolates of Thalassomonas viridans and Thalassomonas actiniarum.</title>
        <authorList>
            <person name="Olonade I."/>
            <person name="van Zyl L.J."/>
            <person name="Trindade M."/>
        </authorList>
    </citation>
    <scope>NUCLEOTIDE SEQUENCE [LARGE SCALE GENOMIC DNA]</scope>
    <source>
        <strain evidence="2 3">A5K-106</strain>
    </source>
</reference>
<name>A0AAF0C2U3_9GAMM</name>
<dbReference type="EMBL" id="CP059735">
    <property type="protein sequence ID" value="WDE00522.1"/>
    <property type="molecule type" value="Genomic_DNA"/>
</dbReference>
<feature type="domain" description="T2SS protein K first SAM-like" evidence="1">
    <location>
        <begin position="69"/>
        <end position="144"/>
    </location>
</feature>
<gene>
    <name evidence="2" type="ORF">SG35_007770</name>
</gene>
<dbReference type="SUPFAM" id="SSF158544">
    <property type="entry name" value="GspK insert domain-like"/>
    <property type="match status" value="1"/>
</dbReference>
<dbReference type="Proteomes" id="UP000032568">
    <property type="component" value="Chromosome"/>
</dbReference>
<reference evidence="2 3" key="2">
    <citation type="journal article" date="2022" name="Mar. Drugs">
        <title>Bioassay-Guided Fractionation Leads to the Detection of Cholic Acid Generated by the Rare Thalassomonas sp.</title>
        <authorList>
            <person name="Pheiffer F."/>
            <person name="Schneider Y.K."/>
            <person name="Hansen E.H."/>
            <person name="Andersen J.H."/>
            <person name="Isaksson J."/>
            <person name="Busche T."/>
            <person name="R C."/>
            <person name="Kalinowski J."/>
            <person name="Zyl L.V."/>
            <person name="Trindade M."/>
        </authorList>
    </citation>
    <scope>NUCLEOTIDE SEQUENCE [LARGE SCALE GENOMIC DNA]</scope>
    <source>
        <strain evidence="2 3">A5K-106</strain>
    </source>
</reference>
<proteinExistence type="predicted"/>
<protein>
    <submittedName>
        <fullName evidence="2">General secretion pathway protein GspK</fullName>
    </submittedName>
</protein>
<evidence type="ECO:0000313" key="3">
    <source>
        <dbReference type="Proteomes" id="UP000032568"/>
    </source>
</evidence>
<evidence type="ECO:0000313" key="2">
    <source>
        <dbReference type="EMBL" id="WDE00522.1"/>
    </source>
</evidence>
<dbReference type="InterPro" id="IPR038072">
    <property type="entry name" value="GspK_central_sf"/>
</dbReference>
<evidence type="ECO:0000259" key="1">
    <source>
        <dbReference type="Pfam" id="PF21687"/>
    </source>
</evidence>
<dbReference type="Gene3D" id="1.10.40.60">
    <property type="entry name" value="EpsJ-like"/>
    <property type="match status" value="1"/>
</dbReference>
<dbReference type="Pfam" id="PF21687">
    <property type="entry name" value="T2SSK_1st"/>
    <property type="match status" value="1"/>
</dbReference>
<sequence length="255" mass="28816">MASWAQDRVAAEIALHSAESQLLFTLMTQKKFPEDGVDPLVLLWNFYGQEFQFNDLVRLSIQDQAGLLNLHTIHQGRFLALLQSNGLSEQRSTEILARLLDWQDSDALVRANGRESSVEFGSVRNGAIPDITELEHVLELSPEEKQLIYQNCGIFFLGDFNPMMAPIPLIASLSDQLSAQQIALLRESNQLTRTNFIEITDIKEEEDMRFYPSNVMKVIFKSSVNKAFVTRELVISLSPYAKNNLSPINVLVDKS</sequence>
<dbReference type="KEGG" id="tact:SG35_007770"/>
<organism evidence="2 3">
    <name type="scientific">Thalassomonas actiniarum</name>
    <dbReference type="NCBI Taxonomy" id="485447"/>
    <lineage>
        <taxon>Bacteria</taxon>
        <taxon>Pseudomonadati</taxon>
        <taxon>Pseudomonadota</taxon>
        <taxon>Gammaproteobacteria</taxon>
        <taxon>Alteromonadales</taxon>
        <taxon>Colwelliaceae</taxon>
        <taxon>Thalassomonas</taxon>
    </lineage>
</organism>
<dbReference type="AlphaFoldDB" id="A0AAF0C2U3"/>